<feature type="region of interest" description="Disordered" evidence="1">
    <location>
        <begin position="67"/>
        <end position="91"/>
    </location>
</feature>
<gene>
    <name evidence="2" type="ORF">PTT_13480</name>
</gene>
<protein>
    <submittedName>
        <fullName evidence="2">Uncharacterized protein</fullName>
    </submittedName>
</protein>
<evidence type="ECO:0000256" key="1">
    <source>
        <dbReference type="SAM" id="MobiDB-lite"/>
    </source>
</evidence>
<sequence>MRRLDLVVVEHYFSVDLEGRYQSSYQSSTPQVLYAKRFSKHMTPEISAIPLGLVLEIDFDRVRPGKEYSKSQECCENKSLEQESREQESREERAVAELPLMYSGQLFIVSVVK</sequence>
<dbReference type="AlphaFoldDB" id="E3RW72"/>
<evidence type="ECO:0000313" key="2">
    <source>
        <dbReference type="EMBL" id="EFQ90027.1"/>
    </source>
</evidence>
<dbReference type="HOGENOM" id="CLU_2134840_0_0_1"/>
<proteinExistence type="predicted"/>
<keyword evidence="3" id="KW-1185">Reference proteome</keyword>
<dbReference type="Proteomes" id="UP000001067">
    <property type="component" value="Unassembled WGS sequence"/>
</dbReference>
<dbReference type="EMBL" id="GL535384">
    <property type="protein sequence ID" value="EFQ90027.1"/>
    <property type="molecule type" value="Genomic_DNA"/>
</dbReference>
<reference evidence="2 3" key="1">
    <citation type="journal article" date="2010" name="Genome Biol.">
        <title>A first genome assembly of the barley fungal pathogen Pyrenophora teres f. teres.</title>
        <authorList>
            <person name="Ellwood S.R."/>
            <person name="Liu Z."/>
            <person name="Syme R.A."/>
            <person name="Lai Z."/>
            <person name="Hane J.K."/>
            <person name="Keiper F."/>
            <person name="Moffat C.S."/>
            <person name="Oliver R.P."/>
            <person name="Friesen T.L."/>
        </authorList>
    </citation>
    <scope>NUCLEOTIDE SEQUENCE [LARGE SCALE GENOMIC DNA]</scope>
    <source>
        <strain evidence="2 3">0-1</strain>
    </source>
</reference>
<dbReference type="KEGG" id="pte:PTT_13480"/>
<evidence type="ECO:0000313" key="3">
    <source>
        <dbReference type="Proteomes" id="UP000001067"/>
    </source>
</evidence>
<accession>E3RW72</accession>
<name>E3RW72_PYRTT</name>
<organism evidence="3">
    <name type="scientific">Pyrenophora teres f. teres (strain 0-1)</name>
    <name type="common">Barley net blotch fungus</name>
    <name type="synonym">Drechslera teres f. teres</name>
    <dbReference type="NCBI Taxonomy" id="861557"/>
    <lineage>
        <taxon>Eukaryota</taxon>
        <taxon>Fungi</taxon>
        <taxon>Dikarya</taxon>
        <taxon>Ascomycota</taxon>
        <taxon>Pezizomycotina</taxon>
        <taxon>Dothideomycetes</taxon>
        <taxon>Pleosporomycetidae</taxon>
        <taxon>Pleosporales</taxon>
        <taxon>Pleosporineae</taxon>
        <taxon>Pleosporaceae</taxon>
        <taxon>Pyrenophora</taxon>
    </lineage>
</organism>